<dbReference type="EMBL" id="AP025592">
    <property type="protein sequence ID" value="BDG07530.1"/>
    <property type="molecule type" value="Genomic_DNA"/>
</dbReference>
<dbReference type="PANTHER" id="PTHR46417">
    <property type="entry name" value="TRNA (GUANINE-N(1)-)-METHYLTRANSFERASE"/>
    <property type="match status" value="1"/>
</dbReference>
<evidence type="ECO:0000256" key="3">
    <source>
        <dbReference type="ARBA" id="ARBA00007630"/>
    </source>
</evidence>
<evidence type="ECO:0000256" key="1">
    <source>
        <dbReference type="ARBA" id="ARBA00002634"/>
    </source>
</evidence>
<dbReference type="HAMAP" id="MF_00605">
    <property type="entry name" value="TrmD"/>
    <property type="match status" value="1"/>
</dbReference>
<dbReference type="CDD" id="cd18080">
    <property type="entry name" value="TrmD-like"/>
    <property type="match status" value="1"/>
</dbReference>
<protein>
    <recommendedName>
        <fullName evidence="6 15">tRNA (guanine-N(1)-)-methyltransferase</fullName>
        <ecNumber evidence="5 15">2.1.1.228</ecNumber>
    </recommendedName>
    <alternativeName>
        <fullName evidence="12 15">M1G-methyltransferase</fullName>
    </alternativeName>
    <alternativeName>
        <fullName evidence="13 15">tRNA [GM37] methyltransferase</fullName>
    </alternativeName>
</protein>
<dbReference type="SUPFAM" id="SSF75217">
    <property type="entry name" value="alpha/beta knot"/>
    <property type="match status" value="1"/>
</dbReference>
<dbReference type="InterPro" id="IPR029026">
    <property type="entry name" value="tRNA_m1G_MTases_N"/>
</dbReference>
<evidence type="ECO:0000256" key="7">
    <source>
        <dbReference type="ARBA" id="ARBA00022490"/>
    </source>
</evidence>
<gene>
    <name evidence="15 18" type="primary">trmD</name>
    <name evidence="18" type="ORF">AMPC_06430</name>
</gene>
<feature type="binding site" evidence="15">
    <location>
        <position position="119"/>
    </location>
    <ligand>
        <name>S-adenosyl-L-methionine</name>
        <dbReference type="ChEBI" id="CHEBI:59789"/>
    </ligand>
</feature>
<comment type="function">
    <text evidence="1 15 16">Specifically methylates guanosine-37 in various tRNAs.</text>
</comment>
<dbReference type="PIRSF" id="PIRSF000386">
    <property type="entry name" value="tRNA_mtase"/>
    <property type="match status" value="1"/>
</dbReference>
<evidence type="ECO:0000256" key="5">
    <source>
        <dbReference type="ARBA" id="ARBA00012807"/>
    </source>
</evidence>
<evidence type="ECO:0000256" key="16">
    <source>
        <dbReference type="RuleBase" id="RU003464"/>
    </source>
</evidence>
<dbReference type="Pfam" id="PF01746">
    <property type="entry name" value="tRNA_m1G_MT"/>
    <property type="match status" value="1"/>
</dbReference>
<dbReference type="NCBIfam" id="TIGR00088">
    <property type="entry name" value="trmD"/>
    <property type="match status" value="1"/>
</dbReference>
<evidence type="ECO:0000256" key="8">
    <source>
        <dbReference type="ARBA" id="ARBA00022603"/>
    </source>
</evidence>
<keyword evidence="11 15" id="KW-0819">tRNA processing</keyword>
<evidence type="ECO:0000256" key="4">
    <source>
        <dbReference type="ARBA" id="ARBA00011738"/>
    </source>
</evidence>
<organism evidence="18 19">
    <name type="scientific">Anaeromyxobacter paludicola</name>
    <dbReference type="NCBI Taxonomy" id="2918171"/>
    <lineage>
        <taxon>Bacteria</taxon>
        <taxon>Pseudomonadati</taxon>
        <taxon>Myxococcota</taxon>
        <taxon>Myxococcia</taxon>
        <taxon>Myxococcales</taxon>
        <taxon>Cystobacterineae</taxon>
        <taxon>Anaeromyxobacteraceae</taxon>
        <taxon>Anaeromyxobacter</taxon>
    </lineage>
</organism>
<dbReference type="NCBIfam" id="NF000648">
    <property type="entry name" value="PRK00026.1"/>
    <property type="match status" value="1"/>
</dbReference>
<dbReference type="EC" id="2.1.1.228" evidence="5 15"/>
<keyword evidence="9 15" id="KW-0808">Transferase</keyword>
<evidence type="ECO:0000259" key="17">
    <source>
        <dbReference type="Pfam" id="PF01746"/>
    </source>
</evidence>
<evidence type="ECO:0000256" key="13">
    <source>
        <dbReference type="ARBA" id="ARBA00033392"/>
    </source>
</evidence>
<evidence type="ECO:0000256" key="6">
    <source>
        <dbReference type="ARBA" id="ARBA00014679"/>
    </source>
</evidence>
<dbReference type="InterPro" id="IPR029028">
    <property type="entry name" value="Alpha/beta_knot_MTases"/>
</dbReference>
<dbReference type="InterPro" id="IPR016009">
    <property type="entry name" value="tRNA_MeTrfase_TRMD/TRM10"/>
</dbReference>
<comment type="subcellular location">
    <subcellularLocation>
        <location evidence="2 15 16">Cytoplasm</location>
    </subcellularLocation>
</comment>
<proteinExistence type="inferred from homology"/>
<name>A0ABN6N6C0_9BACT</name>
<comment type="subunit">
    <text evidence="4 15 16">Homodimer.</text>
</comment>
<dbReference type="Gene3D" id="1.10.1270.20">
    <property type="entry name" value="tRNA(m1g37)methyltransferase, domain 2"/>
    <property type="match status" value="1"/>
</dbReference>
<keyword evidence="8 15" id="KW-0489">Methyltransferase</keyword>
<evidence type="ECO:0000313" key="19">
    <source>
        <dbReference type="Proteomes" id="UP001162734"/>
    </source>
</evidence>
<evidence type="ECO:0000256" key="2">
    <source>
        <dbReference type="ARBA" id="ARBA00004496"/>
    </source>
</evidence>
<evidence type="ECO:0000313" key="18">
    <source>
        <dbReference type="EMBL" id="BDG07530.1"/>
    </source>
</evidence>
<reference evidence="19" key="1">
    <citation type="journal article" date="2022" name="Int. J. Syst. Evol. Microbiol.">
        <title>Anaeromyxobacter oryzae sp. nov., Anaeromyxobacter diazotrophicus sp. nov. and Anaeromyxobacter paludicola sp. nov., isolated from paddy soils.</title>
        <authorList>
            <person name="Itoh H."/>
            <person name="Xu Z."/>
            <person name="Mise K."/>
            <person name="Masuda Y."/>
            <person name="Ushijima N."/>
            <person name="Hayakawa C."/>
            <person name="Shiratori Y."/>
            <person name="Senoo K."/>
        </authorList>
    </citation>
    <scope>NUCLEOTIDE SEQUENCE [LARGE SCALE GENOMIC DNA]</scope>
    <source>
        <strain evidence="19">Red630</strain>
    </source>
</reference>
<evidence type="ECO:0000256" key="12">
    <source>
        <dbReference type="ARBA" id="ARBA00029736"/>
    </source>
</evidence>
<keyword evidence="7 15" id="KW-0963">Cytoplasm</keyword>
<evidence type="ECO:0000256" key="15">
    <source>
        <dbReference type="HAMAP-Rule" id="MF_00605"/>
    </source>
</evidence>
<sequence length="251" mass="27723">MARRSPGLEAEILTLFPRMCEGYLAESILGKAREAGLVDVRVQDIRAHAPGRHKVCDDAPYGGGAGMVMKPEPLTDAIEAARARLPGARVLLTSPRGRRLDQPLARDLAAQGRVIVVCGRYEGVDERVMQVVDMEVSLGDFILTGGELAALCIVDAAARLVPGVLGNEASAGAESFEGERGLLEHPHYTRPPDFRGMKVPEILLSGDHRRIERWRRRESLRATREKRPDLFERFEPTQEDLRLIEAGDDEL</sequence>
<comment type="similarity">
    <text evidence="3 15 16">Belongs to the RNA methyltransferase TrmD family.</text>
</comment>
<dbReference type="InterPro" id="IPR002649">
    <property type="entry name" value="tRNA_m1G_MeTrfase_TrmD"/>
</dbReference>
<dbReference type="InterPro" id="IPR023148">
    <property type="entry name" value="tRNA_m1G_MeTrfase_C_sf"/>
</dbReference>
<feature type="domain" description="tRNA methyltransferase TRMD/TRM10-type" evidence="17">
    <location>
        <begin position="10"/>
        <end position="232"/>
    </location>
</feature>
<evidence type="ECO:0000256" key="11">
    <source>
        <dbReference type="ARBA" id="ARBA00022694"/>
    </source>
</evidence>
<keyword evidence="10 15" id="KW-0949">S-adenosyl-L-methionine</keyword>
<evidence type="ECO:0000256" key="10">
    <source>
        <dbReference type="ARBA" id="ARBA00022691"/>
    </source>
</evidence>
<comment type="catalytic activity">
    <reaction evidence="14 15 16">
        <text>guanosine(37) in tRNA + S-adenosyl-L-methionine = N(1)-methylguanosine(37) in tRNA + S-adenosyl-L-homocysteine + H(+)</text>
        <dbReference type="Rhea" id="RHEA:36899"/>
        <dbReference type="Rhea" id="RHEA-COMP:10145"/>
        <dbReference type="Rhea" id="RHEA-COMP:10147"/>
        <dbReference type="ChEBI" id="CHEBI:15378"/>
        <dbReference type="ChEBI" id="CHEBI:57856"/>
        <dbReference type="ChEBI" id="CHEBI:59789"/>
        <dbReference type="ChEBI" id="CHEBI:73542"/>
        <dbReference type="ChEBI" id="CHEBI:74269"/>
        <dbReference type="EC" id="2.1.1.228"/>
    </reaction>
</comment>
<dbReference type="Proteomes" id="UP001162734">
    <property type="component" value="Chromosome"/>
</dbReference>
<evidence type="ECO:0000256" key="14">
    <source>
        <dbReference type="ARBA" id="ARBA00047783"/>
    </source>
</evidence>
<dbReference type="Gene3D" id="3.40.1280.10">
    <property type="match status" value="1"/>
</dbReference>
<evidence type="ECO:0000256" key="9">
    <source>
        <dbReference type="ARBA" id="ARBA00022679"/>
    </source>
</evidence>
<keyword evidence="19" id="KW-1185">Reference proteome</keyword>
<accession>A0ABN6N6C0</accession>
<dbReference type="PANTHER" id="PTHR46417:SF1">
    <property type="entry name" value="TRNA (GUANINE-N(1)-)-METHYLTRANSFERASE"/>
    <property type="match status" value="1"/>
</dbReference>
<feature type="binding site" evidence="15">
    <location>
        <begin position="138"/>
        <end position="143"/>
    </location>
    <ligand>
        <name>S-adenosyl-L-methionine</name>
        <dbReference type="ChEBI" id="CHEBI:59789"/>
    </ligand>
</feature>